<dbReference type="EMBL" id="JAOALG010000001">
    <property type="protein sequence ID" value="MEQ5839036.1"/>
    <property type="molecule type" value="Genomic_DNA"/>
</dbReference>
<keyword evidence="2" id="KW-1185">Reference proteome</keyword>
<dbReference type="Proteomes" id="UP001469089">
    <property type="component" value="Unassembled WGS sequence"/>
</dbReference>
<sequence length="252" mass="27790">MELLVDDLKRSICSLFEVHADENGVQRIVTPIEYPGTSDRIVVRVRPQPDGSYRVDENGEAAMYANMADGDTESEVVKRWIDDLSEGGPVTIDDDETLVVNGRDTRLIAPSIFRVAEAAQHLYALATTRADRHSSDLKERLTRAILDIAADLGLKHHENVQLPISGGLLADHVIDTPTPLIVIAATGATRLLEAEVIHMQYRMQKTPGFVLAVVESQKAVGKKQFERANYYTGKTVIFDDNNLKGLIATSLN</sequence>
<evidence type="ECO:0000313" key="2">
    <source>
        <dbReference type="Proteomes" id="UP001469089"/>
    </source>
</evidence>
<reference evidence="1 2" key="1">
    <citation type="journal article" date="2024" name="Chem. Sci.">
        <title>Discovery of a lagriamide polyketide by integrated genome mining, isotopic labeling, and untargeted metabolomics.</title>
        <authorList>
            <person name="Fergusson C.H."/>
            <person name="Saulog J."/>
            <person name="Paulo B.S."/>
            <person name="Wilson D.M."/>
            <person name="Liu D.Y."/>
            <person name="Morehouse N.J."/>
            <person name="Waterworth S."/>
            <person name="Barkei J."/>
            <person name="Gray C.A."/>
            <person name="Kwan J.C."/>
            <person name="Eustaquio A.S."/>
            <person name="Linington R.G."/>
        </authorList>
    </citation>
    <scope>NUCLEOTIDE SEQUENCE [LARGE SCALE GENOMIC DNA]</scope>
    <source>
        <strain evidence="1 2">RL17-338-BIF-B</strain>
    </source>
</reference>
<evidence type="ECO:0000313" key="1">
    <source>
        <dbReference type="EMBL" id="MEQ5839036.1"/>
    </source>
</evidence>
<proteinExistence type="predicted"/>
<protein>
    <recommendedName>
        <fullName evidence="3">DUF1828 domain-containing protein</fullName>
    </recommendedName>
</protein>
<accession>A0ABV1LJY2</accession>
<organism evidence="1 2">
    <name type="scientific">Paraburkholderia acidicola</name>
    <dbReference type="NCBI Taxonomy" id="1912599"/>
    <lineage>
        <taxon>Bacteria</taxon>
        <taxon>Pseudomonadati</taxon>
        <taxon>Pseudomonadota</taxon>
        <taxon>Betaproteobacteria</taxon>
        <taxon>Burkholderiales</taxon>
        <taxon>Burkholderiaceae</taxon>
        <taxon>Paraburkholderia</taxon>
    </lineage>
</organism>
<comment type="caution">
    <text evidence="1">The sequence shown here is derived from an EMBL/GenBank/DDBJ whole genome shotgun (WGS) entry which is preliminary data.</text>
</comment>
<evidence type="ECO:0008006" key="3">
    <source>
        <dbReference type="Google" id="ProtNLM"/>
    </source>
</evidence>
<dbReference type="RefSeq" id="WP_349541651.1">
    <property type="nucleotide sequence ID" value="NZ_JAOALG010000001.1"/>
</dbReference>
<gene>
    <name evidence="1" type="ORF">N0A02_06225</name>
</gene>
<name>A0ABV1LJY2_9BURK</name>